<sequence>MVIRHRCLAAFTTNPYVGVSRFKLTFKSSTAFECTLSIAGCIHSINGENENRRSLSAVCKAEHGSRTNYTNEGVLSLDPISRQQFKVIRNEPRFFLRSARAHAGGKRLSECDLSVCRLAFRRQGRALPETRQYFCIHIINRDLRRRAGAVGTRYTSMTGETNSVRTSRREYRKEK</sequence>
<organism evidence="1 2">
    <name type="scientific">Eumeta variegata</name>
    <name type="common">Bagworm moth</name>
    <name type="synonym">Eumeta japonica</name>
    <dbReference type="NCBI Taxonomy" id="151549"/>
    <lineage>
        <taxon>Eukaryota</taxon>
        <taxon>Metazoa</taxon>
        <taxon>Ecdysozoa</taxon>
        <taxon>Arthropoda</taxon>
        <taxon>Hexapoda</taxon>
        <taxon>Insecta</taxon>
        <taxon>Pterygota</taxon>
        <taxon>Neoptera</taxon>
        <taxon>Endopterygota</taxon>
        <taxon>Lepidoptera</taxon>
        <taxon>Glossata</taxon>
        <taxon>Ditrysia</taxon>
        <taxon>Tineoidea</taxon>
        <taxon>Psychidae</taxon>
        <taxon>Oiketicinae</taxon>
        <taxon>Eumeta</taxon>
    </lineage>
</organism>
<dbReference type="EMBL" id="BGZK01001052">
    <property type="protein sequence ID" value="GBP69770.1"/>
    <property type="molecule type" value="Genomic_DNA"/>
</dbReference>
<proteinExistence type="predicted"/>
<accession>A0A4C1Y2M9</accession>
<evidence type="ECO:0000313" key="2">
    <source>
        <dbReference type="Proteomes" id="UP000299102"/>
    </source>
</evidence>
<name>A0A4C1Y2M9_EUMVA</name>
<keyword evidence="2" id="KW-1185">Reference proteome</keyword>
<reference evidence="1 2" key="1">
    <citation type="journal article" date="2019" name="Commun. Biol.">
        <title>The bagworm genome reveals a unique fibroin gene that provides high tensile strength.</title>
        <authorList>
            <person name="Kono N."/>
            <person name="Nakamura H."/>
            <person name="Ohtoshi R."/>
            <person name="Tomita M."/>
            <person name="Numata K."/>
            <person name="Arakawa K."/>
        </authorList>
    </citation>
    <scope>NUCLEOTIDE SEQUENCE [LARGE SCALE GENOMIC DNA]</scope>
</reference>
<evidence type="ECO:0000313" key="1">
    <source>
        <dbReference type="EMBL" id="GBP69770.1"/>
    </source>
</evidence>
<dbReference type="Proteomes" id="UP000299102">
    <property type="component" value="Unassembled WGS sequence"/>
</dbReference>
<protein>
    <submittedName>
        <fullName evidence="1">Uncharacterized protein</fullName>
    </submittedName>
</protein>
<comment type="caution">
    <text evidence="1">The sequence shown here is derived from an EMBL/GenBank/DDBJ whole genome shotgun (WGS) entry which is preliminary data.</text>
</comment>
<gene>
    <name evidence="1" type="ORF">EVAR_40250_1</name>
</gene>
<dbReference type="AlphaFoldDB" id="A0A4C1Y2M9"/>